<reference evidence="3" key="3">
    <citation type="submission" date="2010-08" db="EMBL/GenBank/DDBJ databases">
        <authorList>
            <person name="Durkin A.S."/>
            <person name="Nelson K.E."/>
            <person name="Morrison M."/>
            <person name="Forsberg C.W."/>
            <person name="Wilson D.B."/>
            <person name="Russell J.B."/>
            <person name="Cann I.K.O."/>
            <person name="Mackie R.I."/>
            <person name="White B.A."/>
        </authorList>
    </citation>
    <scope>NUCLEOTIDE SEQUENCE</scope>
    <source>
        <strain evidence="3">S85</strain>
    </source>
</reference>
<dbReference type="RefSeq" id="WP_014547115.1">
    <property type="nucleotide sequence ID" value="NC_013410.1"/>
</dbReference>
<dbReference type="OrthoDB" id="9808366at2"/>
<dbReference type="HOGENOM" id="CLU_1064565_0_0_0"/>
<evidence type="ECO:0000313" key="5">
    <source>
        <dbReference type="Proteomes" id="UP000001497"/>
    </source>
</evidence>
<evidence type="ECO:0000313" key="2">
    <source>
        <dbReference type="EMBL" id="ACX76093.1"/>
    </source>
</evidence>
<accession>C9RLS8</accession>
<reference evidence="4" key="2">
    <citation type="submission" date="2010-08" db="EMBL/GenBank/DDBJ databases">
        <title>Complete sequence of Fibrobacter succinogenes subsp. succinogenes S85.</title>
        <authorList>
            <person name="Durkin A.S."/>
            <person name="Nelson K.E."/>
            <person name="Morrison M."/>
            <person name="Forsberg C.W."/>
            <person name="Wilson D.B."/>
            <person name="Russell J.B."/>
            <person name="Cann I.K.O."/>
            <person name="Mackie R.I."/>
            <person name="White B.A."/>
        </authorList>
    </citation>
    <scope>NUCLEOTIDE SEQUENCE [LARGE SCALE GENOMIC DNA]</scope>
    <source>
        <strain evidence="4">ATCC 19169 / S85</strain>
    </source>
</reference>
<keyword evidence="1" id="KW-0732">Signal</keyword>
<evidence type="ECO:0000313" key="3">
    <source>
        <dbReference type="EMBL" id="ADL25912.1"/>
    </source>
</evidence>
<name>C9RLS8_FIBSS</name>
<reference evidence="2 5" key="1">
    <citation type="submission" date="2009-10" db="EMBL/GenBank/DDBJ databases">
        <title>Complete sequence of Fibrobacter succinogenes subsp. succinogenes S85.</title>
        <authorList>
            <consortium name="US DOE Joint Genome Institute"/>
            <person name="Lucas S."/>
            <person name="Copeland A."/>
            <person name="Lapidus A."/>
            <person name="Glavina del Rio T."/>
            <person name="Tice H."/>
            <person name="Bruce D."/>
            <person name="Goodwin L."/>
            <person name="Pitluck S."/>
            <person name="Chertkov O."/>
            <person name="Detter J.C."/>
            <person name="Han C."/>
            <person name="Tapia R."/>
            <person name="Larimer F."/>
            <person name="Land M."/>
            <person name="Hauser L."/>
            <person name="Kyrpides N."/>
            <person name="Mikhailova N."/>
            <person name="Weimer P.J."/>
            <person name="Stevenson D.M."/>
            <person name="Boyum J."/>
            <person name="Brumm P.I."/>
            <person name="Mead D."/>
        </authorList>
    </citation>
    <scope>NUCLEOTIDE SEQUENCE [LARGE SCALE GENOMIC DNA]</scope>
    <source>
        <strain evidence="5">ATCC 19169 / S85</strain>
        <strain evidence="2">S85</strain>
    </source>
</reference>
<dbReference type="EMBL" id="CP001792">
    <property type="protein sequence ID" value="ACX76093.1"/>
    <property type="molecule type" value="Genomic_DNA"/>
</dbReference>
<keyword evidence="5" id="KW-1185">Reference proteome</keyword>
<organism evidence="3 4">
    <name type="scientific">Fibrobacter succinogenes (strain ATCC 19169 / S85)</name>
    <dbReference type="NCBI Taxonomy" id="59374"/>
    <lineage>
        <taxon>Bacteria</taxon>
        <taxon>Pseudomonadati</taxon>
        <taxon>Fibrobacterota</taxon>
        <taxon>Fibrobacteria</taxon>
        <taxon>Fibrobacterales</taxon>
        <taxon>Fibrobacteraceae</taxon>
        <taxon>Fibrobacter</taxon>
    </lineage>
</organism>
<protein>
    <submittedName>
        <fullName evidence="3">Uncharacterized protein</fullName>
    </submittedName>
</protein>
<proteinExistence type="predicted"/>
<sequence length="261" mass="29552">MKKFILVAVFAIFCLGSNALARGVSEPILRIGVHVGIGTTGYWDYPSESLVGSDDWGGVAADLGGVFKFRINDILNFITELNFGLNVVSRDIAFGRNRQTYYTQEETRTILKTDLPLLIRVWPLEYGFFDAGVQINANFWSTSNKEYHDADGNSLQSVSGDLETWKVRTNVTSLVFGFGLGGVIGDLGFRFILDLDRIHKNDKISYYNDGKEIYPYDEYVKIKSEKNIPGPSEKPTVFENKTKIWTLQFVVNYYFDLKSSR</sequence>
<dbReference type="Proteomes" id="UP000000517">
    <property type="component" value="Chromosome"/>
</dbReference>
<dbReference type="STRING" id="59374.FSU_3075"/>
<dbReference type="EMBL" id="CP002158">
    <property type="protein sequence ID" value="ADL25912.1"/>
    <property type="molecule type" value="Genomic_DNA"/>
</dbReference>
<evidence type="ECO:0000256" key="1">
    <source>
        <dbReference type="SAM" id="SignalP"/>
    </source>
</evidence>
<evidence type="ECO:0000313" key="4">
    <source>
        <dbReference type="Proteomes" id="UP000000517"/>
    </source>
</evidence>
<feature type="signal peptide" evidence="1">
    <location>
        <begin position="1"/>
        <end position="21"/>
    </location>
</feature>
<feature type="chain" id="PRO_5003001370" evidence="1">
    <location>
        <begin position="22"/>
        <end position="261"/>
    </location>
</feature>
<dbReference type="KEGG" id="fsc:FSU_3075"/>
<dbReference type="AlphaFoldDB" id="C9RLS8"/>
<dbReference type="KEGG" id="fsu:Fisuc_2507"/>
<gene>
    <name evidence="2" type="ordered locus">Fisuc_2507</name>
    <name evidence="3" type="ordered locus">FSU_3075</name>
</gene>
<dbReference type="Proteomes" id="UP000001497">
    <property type="component" value="Chromosome"/>
</dbReference>